<dbReference type="Proteomes" id="UP000265560">
    <property type="component" value="Chromosome"/>
</dbReference>
<evidence type="ECO:0000256" key="1">
    <source>
        <dbReference type="ARBA" id="ARBA00022723"/>
    </source>
</evidence>
<sequence length="68" mass="7174">MQIYKVQGMTCGHCVRAVTTALQARDPAAEVRVDLGAGEVQVDSRLAVAEVLEVIGAEGYRASLAEEA</sequence>
<dbReference type="InterPro" id="IPR036163">
    <property type="entry name" value="HMA_dom_sf"/>
</dbReference>
<gene>
    <name evidence="3" type="ORF">D3880_03330</name>
</gene>
<dbReference type="SUPFAM" id="SSF55008">
    <property type="entry name" value="HMA, heavy metal-associated domain"/>
    <property type="match status" value="1"/>
</dbReference>
<evidence type="ECO:0000313" key="4">
    <source>
        <dbReference type="Proteomes" id="UP000265560"/>
    </source>
</evidence>
<keyword evidence="1" id="KW-0479">Metal-binding</keyword>
<proteinExistence type="predicted"/>
<dbReference type="Pfam" id="PF00403">
    <property type="entry name" value="HMA"/>
    <property type="match status" value="1"/>
</dbReference>
<dbReference type="PROSITE" id="PS01047">
    <property type="entry name" value="HMA_1"/>
    <property type="match status" value="1"/>
</dbReference>
<dbReference type="InterPro" id="IPR006121">
    <property type="entry name" value="HMA_dom"/>
</dbReference>
<dbReference type="EMBL" id="CP032419">
    <property type="protein sequence ID" value="AYC31483.1"/>
    <property type="molecule type" value="Genomic_DNA"/>
</dbReference>
<reference evidence="4" key="1">
    <citation type="submission" date="2018-09" db="EMBL/GenBank/DDBJ databases">
        <authorList>
            <person name="Zhu H."/>
        </authorList>
    </citation>
    <scope>NUCLEOTIDE SEQUENCE [LARGE SCALE GENOMIC DNA]</scope>
    <source>
        <strain evidence="4">K2W31S-8</strain>
    </source>
</reference>
<keyword evidence="4" id="KW-1185">Reference proteome</keyword>
<name>A0A385Z0U9_9PSED</name>
<evidence type="ECO:0000313" key="3">
    <source>
        <dbReference type="EMBL" id="AYC31483.1"/>
    </source>
</evidence>
<dbReference type="InterPro" id="IPR017969">
    <property type="entry name" value="Heavy-metal-associated_CS"/>
</dbReference>
<dbReference type="Gene3D" id="3.30.70.100">
    <property type="match status" value="1"/>
</dbReference>
<evidence type="ECO:0000259" key="2">
    <source>
        <dbReference type="PROSITE" id="PS50846"/>
    </source>
</evidence>
<dbReference type="RefSeq" id="WP_119892109.1">
    <property type="nucleotide sequence ID" value="NZ_CP032419.1"/>
</dbReference>
<dbReference type="GO" id="GO:0046872">
    <property type="term" value="F:metal ion binding"/>
    <property type="evidence" value="ECO:0007669"/>
    <property type="project" value="UniProtKB-KW"/>
</dbReference>
<protein>
    <submittedName>
        <fullName evidence="3">Heavy-metal-associated domain-containing protein</fullName>
    </submittedName>
</protein>
<dbReference type="PROSITE" id="PS50846">
    <property type="entry name" value="HMA_2"/>
    <property type="match status" value="1"/>
</dbReference>
<dbReference type="KEGG" id="pcav:D3880_03330"/>
<dbReference type="OrthoDB" id="9814359at2"/>
<accession>A0A385Z0U9</accession>
<dbReference type="AlphaFoldDB" id="A0A385Z0U9"/>
<dbReference type="CDD" id="cd00371">
    <property type="entry name" value="HMA"/>
    <property type="match status" value="1"/>
</dbReference>
<organism evidence="3 4">
    <name type="scientific">Pseudomonas cavernae</name>
    <dbReference type="NCBI Taxonomy" id="2320867"/>
    <lineage>
        <taxon>Bacteria</taxon>
        <taxon>Pseudomonadati</taxon>
        <taxon>Pseudomonadota</taxon>
        <taxon>Gammaproteobacteria</taxon>
        <taxon>Pseudomonadales</taxon>
        <taxon>Pseudomonadaceae</taxon>
        <taxon>Pseudomonas</taxon>
    </lineage>
</organism>
<feature type="domain" description="HMA" evidence="2">
    <location>
        <begin position="1"/>
        <end position="63"/>
    </location>
</feature>